<evidence type="ECO:0000256" key="1">
    <source>
        <dbReference type="ARBA" id="ARBA00004370"/>
    </source>
</evidence>
<sequence>MALDHSVLLLIAIITGSYTSSKVTQVSVKVGSSITIPCVYREEYRNHVKYLCRGFQWSSCTDVVKTNRPDQSGKFSIFDDKSQRVFNMTIGDVTKHDTDYWCIVEKSGTDDGAYFHLSVTDGTPALYVDDQEVQGFLGGDITIRCYHSTSSGEVGWCKLGGTCVKDGWGTIDGRRVSVNSSVPRVFTATLYNVTIQSSGWYLCFKGDLQMPVYVNVTDRPITTTCLSPTTTIESGKISSSSWYLVTLLIPLGLLVFAVIVAVIVWFMLKKHSSSNPQTSAMAQSEKTTYCNVGVRFEKSKQRPSESSQDVTYSSVVIKKPQKAKEVELSNDTVTYSTLKEYKTSS</sequence>
<dbReference type="AlphaFoldDB" id="A0A3P8UM42"/>
<evidence type="ECO:0000259" key="6">
    <source>
        <dbReference type="SMART" id="SM00409"/>
    </source>
</evidence>
<organism evidence="7 8">
    <name type="scientific">Cynoglossus semilaevis</name>
    <name type="common">Tongue sole</name>
    <dbReference type="NCBI Taxonomy" id="244447"/>
    <lineage>
        <taxon>Eukaryota</taxon>
        <taxon>Metazoa</taxon>
        <taxon>Chordata</taxon>
        <taxon>Craniata</taxon>
        <taxon>Vertebrata</taxon>
        <taxon>Euteleostomi</taxon>
        <taxon>Actinopterygii</taxon>
        <taxon>Neopterygii</taxon>
        <taxon>Teleostei</taxon>
        <taxon>Neoteleostei</taxon>
        <taxon>Acanthomorphata</taxon>
        <taxon>Carangaria</taxon>
        <taxon>Pleuronectiformes</taxon>
        <taxon>Pleuronectoidei</taxon>
        <taxon>Cynoglossidae</taxon>
        <taxon>Cynoglossinae</taxon>
        <taxon>Cynoglossus</taxon>
    </lineage>
</organism>
<dbReference type="PANTHER" id="PTHR11860">
    <property type="entry name" value="POLYMERIC-IMMUNOGLOBULIN RECEPTOR"/>
    <property type="match status" value="1"/>
</dbReference>
<feature type="domain" description="Immunoglobulin" evidence="6">
    <location>
        <begin position="23"/>
        <end position="120"/>
    </location>
</feature>
<dbReference type="InterPro" id="IPR036179">
    <property type="entry name" value="Ig-like_dom_sf"/>
</dbReference>
<proteinExistence type="predicted"/>
<keyword evidence="3 4" id="KW-0472">Membrane</keyword>
<dbReference type="Proteomes" id="UP000265120">
    <property type="component" value="Chromosome 12"/>
</dbReference>
<feature type="chain" id="PRO_5018270953" evidence="5">
    <location>
        <begin position="20"/>
        <end position="345"/>
    </location>
</feature>
<evidence type="ECO:0000256" key="3">
    <source>
        <dbReference type="ARBA" id="ARBA00023136"/>
    </source>
</evidence>
<dbReference type="RefSeq" id="XP_008319592.1">
    <property type="nucleotide sequence ID" value="XM_008321370.3"/>
</dbReference>
<evidence type="ECO:0000313" key="7">
    <source>
        <dbReference type="Ensembl" id="ENSCSEP00000001335.1"/>
    </source>
</evidence>
<dbReference type="STRING" id="244447.ENSCSEP00000001335"/>
<dbReference type="KEGG" id="csem:103386930"/>
<dbReference type="Gene3D" id="2.60.40.10">
    <property type="entry name" value="Immunoglobulins"/>
    <property type="match status" value="2"/>
</dbReference>
<dbReference type="GO" id="GO:0005886">
    <property type="term" value="C:plasma membrane"/>
    <property type="evidence" value="ECO:0007669"/>
    <property type="project" value="TreeGrafter"/>
</dbReference>
<dbReference type="InterPro" id="IPR050671">
    <property type="entry name" value="CD300_family_receptors"/>
</dbReference>
<name>A0A3P8UM42_CYNSE</name>
<dbReference type="InParanoid" id="A0A3P8UM42"/>
<feature type="transmembrane region" description="Helical" evidence="4">
    <location>
        <begin position="242"/>
        <end position="268"/>
    </location>
</feature>
<dbReference type="Ensembl" id="ENSCSET00000001364.1">
    <property type="protein sequence ID" value="ENSCSEP00000001335.1"/>
    <property type="gene ID" value="ENSCSEG00000000924.1"/>
</dbReference>
<reference evidence="7" key="3">
    <citation type="submission" date="2025-09" db="UniProtKB">
        <authorList>
            <consortium name="Ensembl"/>
        </authorList>
    </citation>
    <scope>IDENTIFICATION</scope>
</reference>
<feature type="domain" description="Immunoglobulin" evidence="6">
    <location>
        <begin position="130"/>
        <end position="217"/>
    </location>
</feature>
<protein>
    <submittedName>
        <fullName evidence="7">Uncharacterized LOC103386930</fullName>
    </submittedName>
</protein>
<reference evidence="7" key="2">
    <citation type="submission" date="2025-08" db="UniProtKB">
        <authorList>
            <consortium name="Ensembl"/>
        </authorList>
    </citation>
    <scope>IDENTIFICATION</scope>
</reference>
<evidence type="ECO:0000256" key="5">
    <source>
        <dbReference type="SAM" id="SignalP"/>
    </source>
</evidence>
<dbReference type="GeneTree" id="ENSGT00950000182977"/>
<dbReference type="PANTHER" id="PTHR11860:SF118">
    <property type="entry name" value="CMRF35-LIKE MOLECULE 3-RELATED"/>
    <property type="match status" value="1"/>
</dbReference>
<keyword evidence="8" id="KW-1185">Reference proteome</keyword>
<dbReference type="GeneID" id="103386930"/>
<dbReference type="InterPro" id="IPR003599">
    <property type="entry name" value="Ig_sub"/>
</dbReference>
<reference evidence="7 8" key="1">
    <citation type="journal article" date="2014" name="Nat. Genet.">
        <title>Whole-genome sequence of a flatfish provides insights into ZW sex chromosome evolution and adaptation to a benthic lifestyle.</title>
        <authorList>
            <person name="Chen S."/>
            <person name="Zhang G."/>
            <person name="Shao C."/>
            <person name="Huang Q."/>
            <person name="Liu G."/>
            <person name="Zhang P."/>
            <person name="Song W."/>
            <person name="An N."/>
            <person name="Chalopin D."/>
            <person name="Volff J.N."/>
            <person name="Hong Y."/>
            <person name="Li Q."/>
            <person name="Sha Z."/>
            <person name="Zhou H."/>
            <person name="Xie M."/>
            <person name="Yu Q."/>
            <person name="Liu Y."/>
            <person name="Xiang H."/>
            <person name="Wang N."/>
            <person name="Wu K."/>
            <person name="Yang C."/>
            <person name="Zhou Q."/>
            <person name="Liao X."/>
            <person name="Yang L."/>
            <person name="Hu Q."/>
            <person name="Zhang J."/>
            <person name="Meng L."/>
            <person name="Jin L."/>
            <person name="Tian Y."/>
            <person name="Lian J."/>
            <person name="Yang J."/>
            <person name="Miao G."/>
            <person name="Liu S."/>
            <person name="Liang Z."/>
            <person name="Yan F."/>
            <person name="Li Y."/>
            <person name="Sun B."/>
            <person name="Zhang H."/>
            <person name="Zhang J."/>
            <person name="Zhu Y."/>
            <person name="Du M."/>
            <person name="Zhao Y."/>
            <person name="Schartl M."/>
            <person name="Tang Q."/>
            <person name="Wang J."/>
        </authorList>
    </citation>
    <scope>NUCLEOTIDE SEQUENCE</scope>
</reference>
<keyword evidence="4" id="KW-1133">Transmembrane helix</keyword>
<keyword evidence="2 4" id="KW-0812">Transmembrane</keyword>
<dbReference type="OrthoDB" id="8920197at2759"/>
<evidence type="ECO:0000313" key="8">
    <source>
        <dbReference type="Proteomes" id="UP000265120"/>
    </source>
</evidence>
<evidence type="ECO:0000256" key="2">
    <source>
        <dbReference type="ARBA" id="ARBA00022692"/>
    </source>
</evidence>
<accession>A0A3P8UM42</accession>
<comment type="subcellular location">
    <subcellularLocation>
        <location evidence="1">Membrane</location>
    </subcellularLocation>
</comment>
<dbReference type="GO" id="GO:0004888">
    <property type="term" value="F:transmembrane signaling receptor activity"/>
    <property type="evidence" value="ECO:0007669"/>
    <property type="project" value="TreeGrafter"/>
</dbReference>
<feature type="signal peptide" evidence="5">
    <location>
        <begin position="1"/>
        <end position="19"/>
    </location>
</feature>
<dbReference type="SMART" id="SM00409">
    <property type="entry name" value="IG"/>
    <property type="match status" value="2"/>
</dbReference>
<dbReference type="SUPFAM" id="SSF48726">
    <property type="entry name" value="Immunoglobulin"/>
    <property type="match status" value="2"/>
</dbReference>
<keyword evidence="5" id="KW-0732">Signal</keyword>
<evidence type="ECO:0000256" key="4">
    <source>
        <dbReference type="SAM" id="Phobius"/>
    </source>
</evidence>
<dbReference type="InterPro" id="IPR013783">
    <property type="entry name" value="Ig-like_fold"/>
</dbReference>